<evidence type="ECO:0000313" key="1">
    <source>
        <dbReference type="EMBL" id="GFY51504.1"/>
    </source>
</evidence>
<evidence type="ECO:0000313" key="2">
    <source>
        <dbReference type="Proteomes" id="UP000886998"/>
    </source>
</evidence>
<proteinExistence type="predicted"/>
<gene>
    <name evidence="1" type="ORF">TNIN_437961</name>
</gene>
<sequence length="78" mass="9557">MAASLRHKKYFVFLCRFFVSFFVSSFWTSHSSHPHTVFFELRSIGSDIYNLWRLFWIAAERDCIHRRFKLVNIDFFKD</sequence>
<organism evidence="1 2">
    <name type="scientific">Trichonephila inaurata madagascariensis</name>
    <dbReference type="NCBI Taxonomy" id="2747483"/>
    <lineage>
        <taxon>Eukaryota</taxon>
        <taxon>Metazoa</taxon>
        <taxon>Ecdysozoa</taxon>
        <taxon>Arthropoda</taxon>
        <taxon>Chelicerata</taxon>
        <taxon>Arachnida</taxon>
        <taxon>Araneae</taxon>
        <taxon>Araneomorphae</taxon>
        <taxon>Entelegynae</taxon>
        <taxon>Araneoidea</taxon>
        <taxon>Nephilidae</taxon>
        <taxon>Trichonephila</taxon>
        <taxon>Trichonephila inaurata</taxon>
    </lineage>
</organism>
<accession>A0A8X6XE11</accession>
<name>A0A8X6XE11_9ARAC</name>
<dbReference type="Proteomes" id="UP000886998">
    <property type="component" value="Unassembled WGS sequence"/>
</dbReference>
<protein>
    <submittedName>
        <fullName evidence="1">Uncharacterized protein</fullName>
    </submittedName>
</protein>
<dbReference type="AlphaFoldDB" id="A0A8X6XE11"/>
<reference evidence="1" key="1">
    <citation type="submission" date="2020-08" db="EMBL/GenBank/DDBJ databases">
        <title>Multicomponent nature underlies the extraordinary mechanical properties of spider dragline silk.</title>
        <authorList>
            <person name="Kono N."/>
            <person name="Nakamura H."/>
            <person name="Mori M."/>
            <person name="Yoshida Y."/>
            <person name="Ohtoshi R."/>
            <person name="Malay A.D."/>
            <person name="Moran D.A.P."/>
            <person name="Tomita M."/>
            <person name="Numata K."/>
            <person name="Arakawa K."/>
        </authorList>
    </citation>
    <scope>NUCLEOTIDE SEQUENCE</scope>
</reference>
<keyword evidence="2" id="KW-1185">Reference proteome</keyword>
<dbReference type="EMBL" id="BMAV01008130">
    <property type="protein sequence ID" value="GFY51504.1"/>
    <property type="molecule type" value="Genomic_DNA"/>
</dbReference>
<comment type="caution">
    <text evidence="1">The sequence shown here is derived from an EMBL/GenBank/DDBJ whole genome shotgun (WGS) entry which is preliminary data.</text>
</comment>